<dbReference type="EMBL" id="PDLM01000002">
    <property type="protein sequence ID" value="RDW84782.1"/>
    <property type="molecule type" value="Genomic_DNA"/>
</dbReference>
<evidence type="ECO:0000313" key="3">
    <source>
        <dbReference type="Proteomes" id="UP000256645"/>
    </source>
</evidence>
<dbReference type="Pfam" id="PF00067">
    <property type="entry name" value="p450"/>
    <property type="match status" value="1"/>
</dbReference>
<keyword evidence="3" id="KW-1185">Reference proteome</keyword>
<evidence type="ECO:0000313" key="2">
    <source>
        <dbReference type="EMBL" id="RDW84782.1"/>
    </source>
</evidence>
<reference evidence="2 3" key="1">
    <citation type="journal article" date="2018" name="IMA Fungus">
        <title>IMA Genome-F 9: Draft genome sequence of Annulohypoxylon stygium, Aspergillus mulundensis, Berkeleyomyces basicola (syn. Thielaviopsis basicola), Ceratocystis smalleyi, two Cercospora beticola strains, Coleophoma cylindrospora, Fusarium fracticaudum, Phialophora cf. hyalina, and Morchella septimelata.</title>
        <authorList>
            <person name="Wingfield B.D."/>
            <person name="Bills G.F."/>
            <person name="Dong Y."/>
            <person name="Huang W."/>
            <person name="Nel W.J."/>
            <person name="Swalarsk-Parry B.S."/>
            <person name="Vaghefi N."/>
            <person name="Wilken P.M."/>
            <person name="An Z."/>
            <person name="de Beer Z.W."/>
            <person name="De Vos L."/>
            <person name="Chen L."/>
            <person name="Duong T.A."/>
            <person name="Gao Y."/>
            <person name="Hammerbacher A."/>
            <person name="Kikkert J.R."/>
            <person name="Li Y."/>
            <person name="Li H."/>
            <person name="Li K."/>
            <person name="Li Q."/>
            <person name="Liu X."/>
            <person name="Ma X."/>
            <person name="Naidoo K."/>
            <person name="Pethybridge S.J."/>
            <person name="Sun J."/>
            <person name="Steenkamp E.T."/>
            <person name="van der Nest M.A."/>
            <person name="van Wyk S."/>
            <person name="Wingfield M.J."/>
            <person name="Xiong C."/>
            <person name="Yue Q."/>
            <person name="Zhang X."/>
        </authorList>
    </citation>
    <scope>NUCLEOTIDE SEQUENCE [LARGE SCALE GENOMIC DNA]</scope>
    <source>
        <strain evidence="2 3">BP6252</strain>
    </source>
</reference>
<dbReference type="Gene3D" id="1.10.630.10">
    <property type="entry name" value="Cytochrome P450"/>
    <property type="match status" value="1"/>
</dbReference>
<dbReference type="PANTHER" id="PTHR24305">
    <property type="entry name" value="CYTOCHROME P450"/>
    <property type="match status" value="1"/>
</dbReference>
<dbReference type="GO" id="GO:0020037">
    <property type="term" value="F:heme binding"/>
    <property type="evidence" value="ECO:0007669"/>
    <property type="project" value="InterPro"/>
</dbReference>
<dbReference type="SUPFAM" id="SSF48264">
    <property type="entry name" value="Cytochrome P450"/>
    <property type="match status" value="1"/>
</dbReference>
<protein>
    <submittedName>
        <fullName evidence="2">Uncharacterized protein</fullName>
    </submittedName>
</protein>
<dbReference type="PRINTS" id="PR00385">
    <property type="entry name" value="P450"/>
</dbReference>
<keyword evidence="1" id="KW-1133">Transmembrane helix</keyword>
<dbReference type="GO" id="GO:0004497">
    <property type="term" value="F:monooxygenase activity"/>
    <property type="evidence" value="ECO:0007669"/>
    <property type="project" value="InterPro"/>
</dbReference>
<dbReference type="PANTHER" id="PTHR24305:SF168">
    <property type="entry name" value="P450, PUTATIVE (EUROFUNG)-RELATED"/>
    <property type="match status" value="1"/>
</dbReference>
<evidence type="ECO:0000256" key="1">
    <source>
        <dbReference type="SAM" id="Phobius"/>
    </source>
</evidence>
<dbReference type="InterPro" id="IPR036396">
    <property type="entry name" value="Cyt_P450_sf"/>
</dbReference>
<accession>A0A3D8SEN2</accession>
<sequence length="438" mass="49188">MDQLKEYWPWGLLVLWTVAYGISGFRAWYRLRTVPGPMSAKFSKFWSLRAQRSGAVYERYRDMSEKYGSLVRIGPKLVLTTDPEVMRKAYAVRSPFKRSTWYRCLRFDPTRDNIASLRDNEAHRVLKAKMAPGYSGKENEDLEARIDGNINALVELISSKYISSPTTHRPMDVAQTISYFTLDVISDIAYGAPFGNLAADTDVAGYVAMMEIQAPRISIAVVYPWLMSIPASPLFRFLLPSAKDAFGFGRLMGIARKVVGERFGSDAKPRKDMLGSFVKNGLTQAECESEVLLQIAAGGDTTATAIRMTLFHLISTPTVLSKLLEEIREADLPKDGIIKDAHARKLPYLQAVIKEGLRIYPPITGHMSKNVPEGGEYVNGHFLPAGTELGVSVWGMQHNKAYWGEDAGIFRPERYAQYTLRTAWDVLDELFPLHLEIS</sequence>
<name>A0A3D8SEN2_9HELO</name>
<dbReference type="GO" id="GO:0005506">
    <property type="term" value="F:iron ion binding"/>
    <property type="evidence" value="ECO:0007669"/>
    <property type="project" value="InterPro"/>
</dbReference>
<dbReference type="OrthoDB" id="1470350at2759"/>
<gene>
    <name evidence="2" type="ORF">BP6252_02372</name>
</gene>
<feature type="transmembrane region" description="Helical" evidence="1">
    <location>
        <begin position="7"/>
        <end position="29"/>
    </location>
</feature>
<comment type="caution">
    <text evidence="2">The sequence shown here is derived from an EMBL/GenBank/DDBJ whole genome shotgun (WGS) entry which is preliminary data.</text>
</comment>
<dbReference type="STRING" id="1849047.A0A3D8SEN2"/>
<organism evidence="2 3">
    <name type="scientific">Coleophoma cylindrospora</name>
    <dbReference type="NCBI Taxonomy" id="1849047"/>
    <lineage>
        <taxon>Eukaryota</taxon>
        <taxon>Fungi</taxon>
        <taxon>Dikarya</taxon>
        <taxon>Ascomycota</taxon>
        <taxon>Pezizomycotina</taxon>
        <taxon>Leotiomycetes</taxon>
        <taxon>Helotiales</taxon>
        <taxon>Dermateaceae</taxon>
        <taxon>Coleophoma</taxon>
    </lineage>
</organism>
<dbReference type="Proteomes" id="UP000256645">
    <property type="component" value="Unassembled WGS sequence"/>
</dbReference>
<dbReference type="InterPro" id="IPR050121">
    <property type="entry name" value="Cytochrome_P450_monoxygenase"/>
</dbReference>
<dbReference type="GO" id="GO:0016705">
    <property type="term" value="F:oxidoreductase activity, acting on paired donors, with incorporation or reduction of molecular oxygen"/>
    <property type="evidence" value="ECO:0007669"/>
    <property type="project" value="InterPro"/>
</dbReference>
<dbReference type="InterPro" id="IPR001128">
    <property type="entry name" value="Cyt_P450"/>
</dbReference>
<proteinExistence type="predicted"/>
<dbReference type="AlphaFoldDB" id="A0A3D8SEN2"/>
<keyword evidence="1" id="KW-0812">Transmembrane</keyword>
<keyword evidence="1" id="KW-0472">Membrane</keyword>